<dbReference type="AlphaFoldDB" id="A0A5B0PRG6"/>
<feature type="compositionally biased region" description="Polar residues" evidence="1">
    <location>
        <begin position="21"/>
        <end position="36"/>
    </location>
</feature>
<comment type="caution">
    <text evidence="3">The sequence shown here is derived from an EMBL/GenBank/DDBJ whole genome shotgun (WGS) entry which is preliminary data.</text>
</comment>
<dbReference type="EMBL" id="VDEP01000505">
    <property type="protein sequence ID" value="KAA1068623.1"/>
    <property type="molecule type" value="Genomic_DNA"/>
</dbReference>
<gene>
    <name evidence="3" type="ORF">PGT21_018654</name>
    <name evidence="2" type="ORF">PGTUg99_034237</name>
</gene>
<evidence type="ECO:0000313" key="4">
    <source>
        <dbReference type="Proteomes" id="UP000324748"/>
    </source>
</evidence>
<feature type="compositionally biased region" description="Low complexity" evidence="1">
    <location>
        <begin position="59"/>
        <end position="73"/>
    </location>
</feature>
<evidence type="ECO:0000313" key="2">
    <source>
        <dbReference type="EMBL" id="KAA1068623.1"/>
    </source>
</evidence>
<dbReference type="Proteomes" id="UP000324748">
    <property type="component" value="Unassembled WGS sequence"/>
</dbReference>
<feature type="region of interest" description="Disordered" evidence="1">
    <location>
        <begin position="21"/>
        <end position="80"/>
    </location>
</feature>
<protein>
    <submittedName>
        <fullName evidence="3">Uncharacterized protein</fullName>
    </submittedName>
</protein>
<evidence type="ECO:0000256" key="1">
    <source>
        <dbReference type="SAM" id="MobiDB-lite"/>
    </source>
</evidence>
<accession>A0A5B0PRG6</accession>
<reference evidence="4 5" key="1">
    <citation type="submission" date="2019-05" db="EMBL/GenBank/DDBJ databases">
        <title>Emergence of the Ug99 lineage of the wheat stem rust pathogen through somatic hybridization.</title>
        <authorList>
            <person name="Li F."/>
            <person name="Upadhyaya N.M."/>
            <person name="Sperschneider J."/>
            <person name="Matny O."/>
            <person name="Nguyen-Phuc H."/>
            <person name="Mago R."/>
            <person name="Raley C."/>
            <person name="Miller M.E."/>
            <person name="Silverstein K.A.T."/>
            <person name="Henningsen E."/>
            <person name="Hirsch C.D."/>
            <person name="Visser B."/>
            <person name="Pretorius Z.A."/>
            <person name="Steffenson B.J."/>
            <person name="Schwessinger B."/>
            <person name="Dodds P.N."/>
            <person name="Figueroa M."/>
        </authorList>
    </citation>
    <scope>NUCLEOTIDE SEQUENCE [LARGE SCALE GENOMIC DNA]</scope>
    <source>
        <strain evidence="3">21-0</strain>
        <strain evidence="2 5">Ug99</strain>
    </source>
</reference>
<name>A0A5B0PRG6_PUCGR</name>
<evidence type="ECO:0000313" key="3">
    <source>
        <dbReference type="EMBL" id="KAA1104305.1"/>
    </source>
</evidence>
<evidence type="ECO:0000313" key="5">
    <source>
        <dbReference type="Proteomes" id="UP000325313"/>
    </source>
</evidence>
<dbReference type="Proteomes" id="UP000325313">
    <property type="component" value="Unassembled WGS sequence"/>
</dbReference>
<sequence length="80" mass="8374">MATPRTQPILDPSLISTSEISVVQGPHPSTTSSSDITVVPAPQPPKKGSNPRGKKADMNKSNNTATNSSNTTTEAEDNLE</sequence>
<dbReference type="EMBL" id="VSWC01000041">
    <property type="protein sequence ID" value="KAA1104305.1"/>
    <property type="molecule type" value="Genomic_DNA"/>
</dbReference>
<proteinExistence type="predicted"/>
<organism evidence="3 4">
    <name type="scientific">Puccinia graminis f. sp. tritici</name>
    <dbReference type="NCBI Taxonomy" id="56615"/>
    <lineage>
        <taxon>Eukaryota</taxon>
        <taxon>Fungi</taxon>
        <taxon>Dikarya</taxon>
        <taxon>Basidiomycota</taxon>
        <taxon>Pucciniomycotina</taxon>
        <taxon>Pucciniomycetes</taxon>
        <taxon>Pucciniales</taxon>
        <taxon>Pucciniaceae</taxon>
        <taxon>Puccinia</taxon>
    </lineage>
</organism>
<keyword evidence="4" id="KW-1185">Reference proteome</keyword>